<dbReference type="RefSeq" id="WP_149105364.1">
    <property type="nucleotide sequence ID" value="NZ_JBHLWO010000007.1"/>
</dbReference>
<dbReference type="InterPro" id="IPR022742">
    <property type="entry name" value="Hydrolase_4"/>
</dbReference>
<accession>A0ABV6HRT5</accession>
<dbReference type="Gene3D" id="3.10.450.590">
    <property type="match status" value="1"/>
</dbReference>
<dbReference type="Pfam" id="PF12146">
    <property type="entry name" value="Hydrolase_4"/>
    <property type="match status" value="1"/>
</dbReference>
<evidence type="ECO:0000256" key="1">
    <source>
        <dbReference type="SAM" id="SignalP"/>
    </source>
</evidence>
<name>A0ABV6HRT5_9SPHI</name>
<sequence>MRYLFILFTLLFLSIYSGKAQNTNGNKAAKFISLMVDSNYKEALDLTSADFKAKVNPATLSKIWKGINQQFGAFEQVEPLDSITNNNNSLILQATFKDYIVPLTFHFNTSGDISAFLMQQQPKIRANTNRSPANFPEEALKIKVNGGIISGTLMTPKNPQAGTPVALIIAGSGPTDRNGNNLYGVKANSYLLLAEALADNGIASFRYDKRLIGESVNFQTSQNNLVFNDFVDDAVILGTFLKNQKKFQKLFIIGHSEGSNIGIIASEQLNPDAVVSLCGPGENLATVLENQLLTQPSLVKEATSIINLLKQGKMTNNVPTELNSLFAPAIQPFLISSFKINPEEEIRKLKIPILIVGGTTDLQVPTSHAEKLKAANPKATLLLIKNMNHTLKTAPANKEANLKTYSNPNLPLNSDLVIGLVNFLK</sequence>
<dbReference type="SUPFAM" id="SSF53474">
    <property type="entry name" value="alpha/beta-Hydrolases"/>
    <property type="match status" value="1"/>
</dbReference>
<evidence type="ECO:0000259" key="2">
    <source>
        <dbReference type="Pfam" id="PF12146"/>
    </source>
</evidence>
<dbReference type="InterPro" id="IPR024981">
    <property type="entry name" value="DUF3887"/>
</dbReference>
<feature type="chain" id="PRO_5047302441" evidence="1">
    <location>
        <begin position="21"/>
        <end position="425"/>
    </location>
</feature>
<dbReference type="Gene3D" id="3.40.50.1820">
    <property type="entry name" value="alpha/beta hydrolase"/>
    <property type="match status" value="1"/>
</dbReference>
<dbReference type="PANTHER" id="PTHR43265">
    <property type="entry name" value="ESTERASE ESTD"/>
    <property type="match status" value="1"/>
</dbReference>
<dbReference type="InterPro" id="IPR029058">
    <property type="entry name" value="AB_hydrolase_fold"/>
</dbReference>
<dbReference type="Pfam" id="PF13026">
    <property type="entry name" value="DUF3887"/>
    <property type="match status" value="1"/>
</dbReference>
<proteinExistence type="predicted"/>
<feature type="domain" description="Serine aminopeptidase S33" evidence="2">
    <location>
        <begin position="186"/>
        <end position="280"/>
    </location>
</feature>
<gene>
    <name evidence="4" type="ORF">ACFFI0_25030</name>
</gene>
<evidence type="ECO:0000313" key="4">
    <source>
        <dbReference type="EMBL" id="MFC0321602.1"/>
    </source>
</evidence>
<dbReference type="InterPro" id="IPR053145">
    <property type="entry name" value="AB_hydrolase_Est10"/>
</dbReference>
<keyword evidence="1" id="KW-0732">Signal</keyword>
<dbReference type="EMBL" id="JBHLWO010000007">
    <property type="protein sequence ID" value="MFC0321602.1"/>
    <property type="molecule type" value="Genomic_DNA"/>
</dbReference>
<comment type="caution">
    <text evidence="4">The sequence shown here is derived from an EMBL/GenBank/DDBJ whole genome shotgun (WGS) entry which is preliminary data.</text>
</comment>
<keyword evidence="5" id="KW-1185">Reference proteome</keyword>
<organism evidence="4 5">
    <name type="scientific">Olivibacter oleidegradans</name>
    <dbReference type="NCBI Taxonomy" id="760123"/>
    <lineage>
        <taxon>Bacteria</taxon>
        <taxon>Pseudomonadati</taxon>
        <taxon>Bacteroidota</taxon>
        <taxon>Sphingobacteriia</taxon>
        <taxon>Sphingobacteriales</taxon>
        <taxon>Sphingobacteriaceae</taxon>
        <taxon>Olivibacter</taxon>
    </lineage>
</organism>
<evidence type="ECO:0000259" key="3">
    <source>
        <dbReference type="Pfam" id="PF13026"/>
    </source>
</evidence>
<feature type="signal peptide" evidence="1">
    <location>
        <begin position="1"/>
        <end position="20"/>
    </location>
</feature>
<dbReference type="Proteomes" id="UP001589774">
    <property type="component" value="Unassembled WGS sequence"/>
</dbReference>
<reference evidence="4 5" key="1">
    <citation type="submission" date="2024-09" db="EMBL/GenBank/DDBJ databases">
        <authorList>
            <person name="Sun Q."/>
            <person name="Mori K."/>
        </authorList>
    </citation>
    <scope>NUCLEOTIDE SEQUENCE [LARGE SCALE GENOMIC DNA]</scope>
    <source>
        <strain evidence="4 5">CCM 7765</strain>
    </source>
</reference>
<evidence type="ECO:0000313" key="5">
    <source>
        <dbReference type="Proteomes" id="UP001589774"/>
    </source>
</evidence>
<protein>
    <submittedName>
        <fullName evidence="4">DUF3887 domain-containing protein</fullName>
    </submittedName>
</protein>
<dbReference type="PANTHER" id="PTHR43265:SF1">
    <property type="entry name" value="ESTERASE ESTD"/>
    <property type="match status" value="1"/>
</dbReference>
<feature type="domain" description="DUF3887" evidence="3">
    <location>
        <begin position="28"/>
        <end position="116"/>
    </location>
</feature>